<proteinExistence type="predicted"/>
<dbReference type="AlphaFoldDB" id="A0A0E9Q0X2"/>
<reference evidence="1" key="2">
    <citation type="journal article" date="2015" name="Fish Shellfish Immunol.">
        <title>Early steps in the European eel (Anguilla anguilla)-Vibrio vulnificus interaction in the gills: Role of the RtxA13 toxin.</title>
        <authorList>
            <person name="Callol A."/>
            <person name="Pajuelo D."/>
            <person name="Ebbesson L."/>
            <person name="Teles M."/>
            <person name="MacKenzie S."/>
            <person name="Amaro C."/>
        </authorList>
    </citation>
    <scope>NUCLEOTIDE SEQUENCE</scope>
</reference>
<protein>
    <submittedName>
        <fullName evidence="1">Uncharacterized protein</fullName>
    </submittedName>
</protein>
<name>A0A0E9Q0X2_ANGAN</name>
<accession>A0A0E9Q0X2</accession>
<reference evidence="1" key="1">
    <citation type="submission" date="2014-11" db="EMBL/GenBank/DDBJ databases">
        <authorList>
            <person name="Amaro Gonzalez C."/>
        </authorList>
    </citation>
    <scope>NUCLEOTIDE SEQUENCE</scope>
</reference>
<dbReference type="EMBL" id="GBXM01098602">
    <property type="protein sequence ID" value="JAH09975.1"/>
    <property type="molecule type" value="Transcribed_RNA"/>
</dbReference>
<evidence type="ECO:0000313" key="1">
    <source>
        <dbReference type="EMBL" id="JAH09975.1"/>
    </source>
</evidence>
<organism evidence="1">
    <name type="scientific">Anguilla anguilla</name>
    <name type="common">European freshwater eel</name>
    <name type="synonym">Muraena anguilla</name>
    <dbReference type="NCBI Taxonomy" id="7936"/>
    <lineage>
        <taxon>Eukaryota</taxon>
        <taxon>Metazoa</taxon>
        <taxon>Chordata</taxon>
        <taxon>Craniata</taxon>
        <taxon>Vertebrata</taxon>
        <taxon>Euteleostomi</taxon>
        <taxon>Actinopterygii</taxon>
        <taxon>Neopterygii</taxon>
        <taxon>Teleostei</taxon>
        <taxon>Anguilliformes</taxon>
        <taxon>Anguillidae</taxon>
        <taxon>Anguilla</taxon>
    </lineage>
</organism>
<sequence>MVSIRCWKHSLGNLVLADSTAEPVQGAWWP</sequence>